<dbReference type="Proteomes" id="UP000436989">
    <property type="component" value="Unassembled WGS sequence"/>
</dbReference>
<evidence type="ECO:0000313" key="2">
    <source>
        <dbReference type="Proteomes" id="UP000436989"/>
    </source>
</evidence>
<keyword evidence="2" id="KW-1185">Reference proteome</keyword>
<dbReference type="AlphaFoldDB" id="A0A6N8GME5"/>
<accession>A0A6N8GME5</accession>
<gene>
    <name evidence="1" type="ORF">GMA12_09710</name>
</gene>
<protein>
    <submittedName>
        <fullName evidence="1">Uncharacterized protein</fullName>
    </submittedName>
</protein>
<sequence length="135" mass="14753">MVLIPVQLLKLLSPASKHDSKPGPNIIVVKAPERIGRPSTPCPQVREVERIHRVKEWASVLARAVVDPGGCQILDDQSTRSHDSDALTNELPLNAKLTDSTRNLRVKATCTGEVTAVEHHVIEENDSGEIGALWI</sequence>
<organism evidence="1 2">
    <name type="scientific">Kocuria sediminis</name>
    <dbReference type="NCBI Taxonomy" id="1038857"/>
    <lineage>
        <taxon>Bacteria</taxon>
        <taxon>Bacillati</taxon>
        <taxon>Actinomycetota</taxon>
        <taxon>Actinomycetes</taxon>
        <taxon>Micrococcales</taxon>
        <taxon>Micrococcaceae</taxon>
        <taxon>Kocuria</taxon>
    </lineage>
</organism>
<comment type="caution">
    <text evidence="1">The sequence shown here is derived from an EMBL/GenBank/DDBJ whole genome shotgun (WGS) entry which is preliminary data.</text>
</comment>
<reference evidence="1 2" key="1">
    <citation type="submission" date="2019-12" db="EMBL/GenBank/DDBJ databases">
        <authorList>
            <person name="Shi Y."/>
        </authorList>
    </citation>
    <scope>NUCLEOTIDE SEQUENCE [LARGE SCALE GENOMIC DNA]</scope>
    <source>
        <strain evidence="1 2">JCM 17929</strain>
    </source>
</reference>
<name>A0A6N8GME5_9MICC</name>
<proteinExistence type="predicted"/>
<dbReference type="EMBL" id="WOGU01000007">
    <property type="protein sequence ID" value="MUN63412.1"/>
    <property type="molecule type" value="Genomic_DNA"/>
</dbReference>
<evidence type="ECO:0000313" key="1">
    <source>
        <dbReference type="EMBL" id="MUN63412.1"/>
    </source>
</evidence>